<reference evidence="2" key="1">
    <citation type="submission" date="2020-09" db="EMBL/GenBank/DDBJ databases">
        <title>A novel bacterium of genus Paenibacillus, isolated from South China Sea.</title>
        <authorList>
            <person name="Huang H."/>
            <person name="Mo K."/>
            <person name="Hu Y."/>
        </authorList>
    </citation>
    <scope>NUCLEOTIDE SEQUENCE</scope>
    <source>
        <strain evidence="2">IB182493</strain>
    </source>
</reference>
<keyword evidence="1" id="KW-0812">Transmembrane</keyword>
<evidence type="ECO:0000313" key="2">
    <source>
        <dbReference type="EMBL" id="MBD2869346.1"/>
    </source>
</evidence>
<dbReference type="Proteomes" id="UP000632125">
    <property type="component" value="Unassembled WGS sequence"/>
</dbReference>
<keyword evidence="1" id="KW-0472">Membrane</keyword>
<organism evidence="2 3">
    <name type="scientific">Paenibacillus arenilitoris</name>
    <dbReference type="NCBI Taxonomy" id="2772299"/>
    <lineage>
        <taxon>Bacteria</taxon>
        <taxon>Bacillati</taxon>
        <taxon>Bacillota</taxon>
        <taxon>Bacilli</taxon>
        <taxon>Bacillales</taxon>
        <taxon>Paenibacillaceae</taxon>
        <taxon>Paenibacillus</taxon>
    </lineage>
</organism>
<dbReference type="PROSITE" id="PS51257">
    <property type="entry name" value="PROKAR_LIPOPROTEIN"/>
    <property type="match status" value="1"/>
</dbReference>
<protein>
    <recommendedName>
        <fullName evidence="4">Lipoprotein</fullName>
    </recommendedName>
</protein>
<feature type="transmembrane region" description="Helical" evidence="1">
    <location>
        <begin position="87"/>
        <end position="105"/>
    </location>
</feature>
<evidence type="ECO:0000313" key="3">
    <source>
        <dbReference type="Proteomes" id="UP000632125"/>
    </source>
</evidence>
<comment type="caution">
    <text evidence="2">The sequence shown here is derived from an EMBL/GenBank/DDBJ whole genome shotgun (WGS) entry which is preliminary data.</text>
</comment>
<dbReference type="RefSeq" id="WP_190861358.1">
    <property type="nucleotide sequence ID" value="NZ_JACXIY010000014.1"/>
</dbReference>
<keyword evidence="1" id="KW-1133">Transmembrane helix</keyword>
<proteinExistence type="predicted"/>
<feature type="transmembrane region" description="Helical" evidence="1">
    <location>
        <begin position="7"/>
        <end position="26"/>
    </location>
</feature>
<gene>
    <name evidence="2" type="ORF">IDH41_12225</name>
</gene>
<name>A0A927CNE3_9BACL</name>
<keyword evidence="3" id="KW-1185">Reference proteome</keyword>
<evidence type="ECO:0000256" key="1">
    <source>
        <dbReference type="SAM" id="Phobius"/>
    </source>
</evidence>
<feature type="transmembrane region" description="Helical" evidence="1">
    <location>
        <begin position="38"/>
        <end position="56"/>
    </location>
</feature>
<accession>A0A927CNE3</accession>
<evidence type="ECO:0008006" key="4">
    <source>
        <dbReference type="Google" id="ProtNLM"/>
    </source>
</evidence>
<dbReference type="AlphaFoldDB" id="A0A927CNE3"/>
<dbReference type="EMBL" id="JACXIY010000014">
    <property type="protein sequence ID" value="MBD2869346.1"/>
    <property type="molecule type" value="Genomic_DNA"/>
</dbReference>
<sequence>MKRFPSLAGLAASIGCLALCAFLLFANPYTGETAGRDSLLIVGLAVGAPACLALAASLVRMRLLMLAALIWSTPYGLYLSLASVPSVWNLFLAVLLLYGIAAATMKPAKRLREREM</sequence>